<reference evidence="1 2" key="1">
    <citation type="journal article" date="2016" name="Nat. Commun.">
        <title>Thousands of microbial genomes shed light on interconnected biogeochemical processes in an aquifer system.</title>
        <authorList>
            <person name="Anantharaman K."/>
            <person name="Brown C.T."/>
            <person name="Hug L.A."/>
            <person name="Sharon I."/>
            <person name="Castelle C.J."/>
            <person name="Probst A.J."/>
            <person name="Thomas B.C."/>
            <person name="Singh A."/>
            <person name="Wilkins M.J."/>
            <person name="Karaoz U."/>
            <person name="Brodie E.L."/>
            <person name="Williams K.H."/>
            <person name="Hubbard S.S."/>
            <person name="Banfield J.F."/>
        </authorList>
    </citation>
    <scope>NUCLEOTIDE SEQUENCE [LARGE SCALE GENOMIC DNA]</scope>
</reference>
<protein>
    <submittedName>
        <fullName evidence="1">Uncharacterized protein</fullName>
    </submittedName>
</protein>
<comment type="caution">
    <text evidence="1">The sequence shown here is derived from an EMBL/GenBank/DDBJ whole genome shotgun (WGS) entry which is preliminary data.</text>
</comment>
<gene>
    <name evidence="1" type="ORF">A3J59_00075</name>
</gene>
<dbReference type="AlphaFoldDB" id="A0A1G1YCD0"/>
<name>A0A1G1YCD0_9BACT</name>
<accession>A0A1G1YCD0</accession>
<proteinExistence type="predicted"/>
<evidence type="ECO:0000313" key="1">
    <source>
        <dbReference type="EMBL" id="OGY49998.1"/>
    </source>
</evidence>
<organism evidence="1 2">
    <name type="scientific">Candidatus Buchananbacteria bacterium RIFCSPHIGHO2_02_FULL_56_16</name>
    <dbReference type="NCBI Taxonomy" id="1797542"/>
    <lineage>
        <taxon>Bacteria</taxon>
        <taxon>Candidatus Buchananiibacteriota</taxon>
    </lineage>
</organism>
<dbReference type="EMBL" id="MHIL01000037">
    <property type="protein sequence ID" value="OGY49998.1"/>
    <property type="molecule type" value="Genomic_DNA"/>
</dbReference>
<evidence type="ECO:0000313" key="2">
    <source>
        <dbReference type="Proteomes" id="UP000177310"/>
    </source>
</evidence>
<dbReference type="STRING" id="1797542.A3J59_00075"/>
<sequence>MTRFHQTLASGGWQKLSLVEQLANVGSEISRSAHWETKDQDHCRQAFDRALELLDMTIGDDRWRGRLKELTRLRELLIDAFLGGETYGSRLADFSQYFFDFALAARCNK</sequence>
<dbReference type="Proteomes" id="UP000177310">
    <property type="component" value="Unassembled WGS sequence"/>
</dbReference>